<accession>A0A1C7IA27</accession>
<dbReference type="InterPro" id="IPR006145">
    <property type="entry name" value="PsdUridine_synth_RsuA/RluA"/>
</dbReference>
<dbReference type="KEGG" id="byl:A4V09_12360"/>
<protein>
    <recommendedName>
        <fullName evidence="5">Pseudouridine synthase</fullName>
        <ecNumber evidence="5">5.4.99.-</ecNumber>
    </recommendedName>
</protein>
<gene>
    <name evidence="7" type="ORF">A4V09_12360</name>
</gene>
<dbReference type="EC" id="5.4.99.-" evidence="5"/>
<dbReference type="InterPro" id="IPR006225">
    <property type="entry name" value="PsdUridine_synth_RluC/D"/>
</dbReference>
<dbReference type="PROSITE" id="PS01129">
    <property type="entry name" value="PSI_RLU"/>
    <property type="match status" value="1"/>
</dbReference>
<evidence type="ECO:0000259" key="6">
    <source>
        <dbReference type="Pfam" id="PF00849"/>
    </source>
</evidence>
<dbReference type="GO" id="GO:0140098">
    <property type="term" value="F:catalytic activity, acting on RNA"/>
    <property type="evidence" value="ECO:0007669"/>
    <property type="project" value="UniProtKB-ARBA"/>
</dbReference>
<feature type="domain" description="Pseudouridine synthase RsuA/RluA-like" evidence="6">
    <location>
        <begin position="89"/>
        <end position="240"/>
    </location>
</feature>
<evidence type="ECO:0000256" key="3">
    <source>
        <dbReference type="ARBA" id="ARBA00023235"/>
    </source>
</evidence>
<dbReference type="InterPro" id="IPR020103">
    <property type="entry name" value="PsdUridine_synth_cat_dom_sf"/>
</dbReference>
<proteinExistence type="inferred from homology"/>
<dbReference type="Gene3D" id="3.30.2350.10">
    <property type="entry name" value="Pseudouridine synthase"/>
    <property type="match status" value="1"/>
</dbReference>
<dbReference type="GO" id="GO:0009982">
    <property type="term" value="F:pseudouridine synthase activity"/>
    <property type="evidence" value="ECO:0007669"/>
    <property type="project" value="InterPro"/>
</dbReference>
<dbReference type="CDD" id="cd02869">
    <property type="entry name" value="PseudoU_synth_RluA_like"/>
    <property type="match status" value="1"/>
</dbReference>
<dbReference type="EMBL" id="CP015405">
    <property type="protein sequence ID" value="ANU76491.1"/>
    <property type="molecule type" value="Genomic_DNA"/>
</dbReference>
<dbReference type="Proteomes" id="UP000092574">
    <property type="component" value="Chromosome"/>
</dbReference>
<dbReference type="InterPro" id="IPR006224">
    <property type="entry name" value="PsdUridine_synth_RluA-like_CS"/>
</dbReference>
<dbReference type="OrthoDB" id="9807829at2"/>
<evidence type="ECO:0000256" key="4">
    <source>
        <dbReference type="PIRSR" id="PIRSR606225-1"/>
    </source>
</evidence>
<feature type="active site" evidence="4">
    <location>
        <position position="136"/>
    </location>
</feature>
<dbReference type="PANTHER" id="PTHR21600:SF44">
    <property type="entry name" value="RIBOSOMAL LARGE SUBUNIT PSEUDOURIDINE SYNTHASE D"/>
    <property type="match status" value="1"/>
</dbReference>
<evidence type="ECO:0000313" key="7">
    <source>
        <dbReference type="EMBL" id="ANU76491.1"/>
    </source>
</evidence>
<keyword evidence="8" id="KW-1185">Reference proteome</keyword>
<evidence type="ECO:0000256" key="1">
    <source>
        <dbReference type="ARBA" id="ARBA00000073"/>
    </source>
</evidence>
<dbReference type="GO" id="GO:0000455">
    <property type="term" value="P:enzyme-directed rRNA pseudouridine synthesis"/>
    <property type="evidence" value="ECO:0007669"/>
    <property type="project" value="TreeGrafter"/>
</dbReference>
<comment type="function">
    <text evidence="5">Responsible for synthesis of pseudouridine from uracil.</text>
</comment>
<organism evidence="7 8">
    <name type="scientific">Blautia pseudococcoides</name>
    <dbReference type="NCBI Taxonomy" id="1796616"/>
    <lineage>
        <taxon>Bacteria</taxon>
        <taxon>Bacillati</taxon>
        <taxon>Bacillota</taxon>
        <taxon>Clostridia</taxon>
        <taxon>Lachnospirales</taxon>
        <taxon>Lachnospiraceae</taxon>
        <taxon>Blautia</taxon>
    </lineage>
</organism>
<dbReference type="NCBIfam" id="TIGR00005">
    <property type="entry name" value="rluA_subfam"/>
    <property type="match status" value="1"/>
</dbReference>
<comment type="similarity">
    <text evidence="2 5">Belongs to the pseudouridine synthase RluA family.</text>
</comment>
<comment type="catalytic activity">
    <reaction evidence="1 5">
        <text>a uridine in RNA = a pseudouridine in RNA</text>
        <dbReference type="Rhea" id="RHEA:48348"/>
        <dbReference type="Rhea" id="RHEA-COMP:12068"/>
        <dbReference type="Rhea" id="RHEA-COMP:12069"/>
        <dbReference type="ChEBI" id="CHEBI:65314"/>
        <dbReference type="ChEBI" id="CHEBI:65315"/>
    </reaction>
</comment>
<name>A0A1C7IA27_9FIRM</name>
<dbReference type="SUPFAM" id="SSF55120">
    <property type="entry name" value="Pseudouridine synthase"/>
    <property type="match status" value="1"/>
</dbReference>
<dbReference type="GO" id="GO:0003723">
    <property type="term" value="F:RNA binding"/>
    <property type="evidence" value="ECO:0007669"/>
    <property type="project" value="InterPro"/>
</dbReference>
<evidence type="ECO:0000256" key="5">
    <source>
        <dbReference type="RuleBase" id="RU362028"/>
    </source>
</evidence>
<evidence type="ECO:0000313" key="8">
    <source>
        <dbReference type="Proteomes" id="UP000092574"/>
    </source>
</evidence>
<dbReference type="STRING" id="1796616.A4V09_12360"/>
<keyword evidence="3 5" id="KW-0413">Isomerase</keyword>
<evidence type="ECO:0000256" key="2">
    <source>
        <dbReference type="ARBA" id="ARBA00010876"/>
    </source>
</evidence>
<dbReference type="AlphaFoldDB" id="A0A1C7IA27"/>
<dbReference type="Pfam" id="PF00849">
    <property type="entry name" value="PseudoU_synth_2"/>
    <property type="match status" value="1"/>
</dbReference>
<dbReference type="PANTHER" id="PTHR21600">
    <property type="entry name" value="MITOCHONDRIAL RNA PSEUDOURIDINE SYNTHASE"/>
    <property type="match status" value="1"/>
</dbReference>
<sequence length="298" mass="33739">MNRTLIYRISEKDSPCTVESFLKARGYSRQIIIQLKKNRDSIKVNGGWAYVKTMLHTGDSLIIFMEELQSSEHILPVPLPLSIIYEDEDILVLDKPADMPVHPSINNYDNTLANAVAHYYRSAGEEFIFRCINRLDRDTTGLLIVAKNALSASILSAQMKERQIHRTYLALCDGSLPAPLGTIEAPIARKETSAIERCVDFEKGEQAVTHYKVLKTCRNITLAELHLETGRTHQIRVHMQYLGAPLLGDYLYHPDFTRISRVALHSFALEFVHPITGKPMCFHVPLPDDMDKALHLSS</sequence>
<reference evidence="7" key="1">
    <citation type="submission" date="2017-04" db="EMBL/GenBank/DDBJ databases">
        <title>Complete Genome Sequences of Twelve Strains of a Stable Defined Moderately Diverse Mouse Microbiota 2 (sDMDMm2).</title>
        <authorList>
            <person name="Uchimura Y."/>
            <person name="Wyss M."/>
            <person name="Brugiroux S."/>
            <person name="Limenitakis J.P."/>
            <person name="Stecher B."/>
            <person name="McCoy K.D."/>
            <person name="Macpherson A.J."/>
        </authorList>
    </citation>
    <scope>NUCLEOTIDE SEQUENCE</scope>
    <source>
        <strain evidence="7">YL58</strain>
    </source>
</reference>
<dbReference type="InterPro" id="IPR050188">
    <property type="entry name" value="RluA_PseudoU_synthase"/>
</dbReference>
<dbReference type="RefSeq" id="WP_065542654.1">
    <property type="nucleotide sequence ID" value="NZ_CP015405.2"/>
</dbReference>